<name>A0AAP0R8Y3_LIQFO</name>
<dbReference type="Proteomes" id="UP001415857">
    <property type="component" value="Unassembled WGS sequence"/>
</dbReference>
<protein>
    <submittedName>
        <fullName evidence="3">Uncharacterized protein</fullName>
    </submittedName>
</protein>
<evidence type="ECO:0000313" key="4">
    <source>
        <dbReference type="Proteomes" id="UP001415857"/>
    </source>
</evidence>
<feature type="compositionally biased region" description="Low complexity" evidence="2">
    <location>
        <begin position="92"/>
        <end position="104"/>
    </location>
</feature>
<dbReference type="InterPro" id="IPR035979">
    <property type="entry name" value="RBD_domain_sf"/>
</dbReference>
<dbReference type="PANTHER" id="PTHR23236:SF24">
    <property type="entry name" value="PHRAGMOPLASTIN INTERACTING PROTEIN 1"/>
    <property type="match status" value="1"/>
</dbReference>
<dbReference type="InterPro" id="IPR012677">
    <property type="entry name" value="Nucleotide-bd_a/b_plait_sf"/>
</dbReference>
<dbReference type="SUPFAM" id="SSF54928">
    <property type="entry name" value="RNA-binding domain, RBD"/>
    <property type="match status" value="1"/>
</dbReference>
<evidence type="ECO:0000256" key="1">
    <source>
        <dbReference type="ARBA" id="ARBA00022884"/>
    </source>
</evidence>
<dbReference type="AlphaFoldDB" id="A0AAP0R8Y3"/>
<evidence type="ECO:0000256" key="2">
    <source>
        <dbReference type="SAM" id="MobiDB-lite"/>
    </source>
</evidence>
<comment type="caution">
    <text evidence="3">The sequence shown here is derived from an EMBL/GenBank/DDBJ whole genome shotgun (WGS) entry which is preliminary data.</text>
</comment>
<proteinExistence type="predicted"/>
<dbReference type="Gene3D" id="3.30.70.330">
    <property type="match status" value="1"/>
</dbReference>
<keyword evidence="4" id="KW-1185">Reference proteome</keyword>
<dbReference type="PANTHER" id="PTHR23236">
    <property type="entry name" value="EUKARYOTIC TRANSLATION INITIATION FACTOR 4B/4H"/>
    <property type="match status" value="1"/>
</dbReference>
<keyword evidence="1" id="KW-0694">RNA-binding</keyword>
<sequence length="111" mass="11741">MNLQCVSNAKAQAEKCWSVHVNVSDCNISSVRFGMDKETGEFRGYAHVDFSNNLSLTMALMLEQEIACGRPVKISCAVPMKGATTDSSSPTSGKADGAGMSSGSGKKKRTC</sequence>
<dbReference type="GO" id="GO:0003723">
    <property type="term" value="F:RNA binding"/>
    <property type="evidence" value="ECO:0007669"/>
    <property type="project" value="UniProtKB-KW"/>
</dbReference>
<dbReference type="EMBL" id="JBBPBK010000014">
    <property type="protein sequence ID" value="KAK9270721.1"/>
    <property type="molecule type" value="Genomic_DNA"/>
</dbReference>
<gene>
    <name evidence="3" type="ORF">L1049_026304</name>
</gene>
<reference evidence="3 4" key="1">
    <citation type="journal article" date="2024" name="Plant J.">
        <title>Genome sequences and population genomics reveal climatic adaptation and genomic divergence between two closely related sweetgum species.</title>
        <authorList>
            <person name="Xu W.Q."/>
            <person name="Ren C.Q."/>
            <person name="Zhang X.Y."/>
            <person name="Comes H.P."/>
            <person name="Liu X.H."/>
            <person name="Li Y.G."/>
            <person name="Kettle C.J."/>
            <person name="Jalonen R."/>
            <person name="Gaisberger H."/>
            <person name="Ma Y.Z."/>
            <person name="Qiu Y.X."/>
        </authorList>
    </citation>
    <scope>NUCLEOTIDE SEQUENCE [LARGE SCALE GENOMIC DNA]</scope>
    <source>
        <strain evidence="3">Hangzhou</strain>
    </source>
</reference>
<accession>A0AAP0R8Y3</accession>
<organism evidence="3 4">
    <name type="scientific">Liquidambar formosana</name>
    <name type="common">Formosan gum</name>
    <dbReference type="NCBI Taxonomy" id="63359"/>
    <lineage>
        <taxon>Eukaryota</taxon>
        <taxon>Viridiplantae</taxon>
        <taxon>Streptophyta</taxon>
        <taxon>Embryophyta</taxon>
        <taxon>Tracheophyta</taxon>
        <taxon>Spermatophyta</taxon>
        <taxon>Magnoliopsida</taxon>
        <taxon>eudicotyledons</taxon>
        <taxon>Gunneridae</taxon>
        <taxon>Pentapetalae</taxon>
        <taxon>Saxifragales</taxon>
        <taxon>Altingiaceae</taxon>
        <taxon>Liquidambar</taxon>
    </lineage>
</organism>
<evidence type="ECO:0000313" key="3">
    <source>
        <dbReference type="EMBL" id="KAK9270721.1"/>
    </source>
</evidence>
<feature type="region of interest" description="Disordered" evidence="2">
    <location>
        <begin position="82"/>
        <end position="111"/>
    </location>
</feature>